<organism evidence="5 6">
    <name type="scientific">Streptomyces apricus</name>
    <dbReference type="NCBI Taxonomy" id="1828112"/>
    <lineage>
        <taxon>Bacteria</taxon>
        <taxon>Bacillati</taxon>
        <taxon>Actinomycetota</taxon>
        <taxon>Actinomycetes</taxon>
        <taxon>Kitasatosporales</taxon>
        <taxon>Streptomycetaceae</taxon>
        <taxon>Streptomyces</taxon>
    </lineage>
</organism>
<evidence type="ECO:0000256" key="2">
    <source>
        <dbReference type="ARBA" id="ARBA00022729"/>
    </source>
</evidence>
<evidence type="ECO:0000256" key="1">
    <source>
        <dbReference type="ARBA" id="ARBA00010062"/>
    </source>
</evidence>
<comment type="caution">
    <text evidence="5">The sequence shown here is derived from an EMBL/GenBank/DDBJ whole genome shotgun (WGS) entry which is preliminary data.</text>
</comment>
<dbReference type="EMBL" id="VDFC01000028">
    <property type="protein sequence ID" value="KAA0940361.1"/>
    <property type="molecule type" value="Genomic_DNA"/>
</dbReference>
<proteinExistence type="inferred from homology"/>
<dbReference type="SUPFAM" id="SSF53822">
    <property type="entry name" value="Periplasmic binding protein-like I"/>
    <property type="match status" value="1"/>
</dbReference>
<protein>
    <submittedName>
        <fullName evidence="5">ABC transporter substrate-binding protein</fullName>
    </submittedName>
</protein>
<feature type="domain" description="Leucine-binding protein" evidence="4">
    <location>
        <begin position="45"/>
        <end position="389"/>
    </location>
</feature>
<sequence length="415" mass="43281">MSRAPTTGRYVALALTLAVAVMSTACGKGQDAESGDRAPGVTKDTITLGALVDLTAVFAADSKTVVQGAKLYWDTVNKNGGVCGRRIEVDVANHGYDPQKAVSLYRDMSTKVLAMSPVLGSPIVTALKPSFDRDKMLVSAATWTSQVLPDPNFQIAGATYDLETVNAVDWLTREKGLKRGDALGIVYFEGDYGGNSLKGAKHAAGELGLKLSEHRIQPTDTDLSTQVNAMKTAGVKAIVVAAASPQVASVTTVASSIGLDVPVVGNTPSFSPKLLTTPAGPALTKNFYTASSIAPAPSATGDEKRFVAAYRAAHTGEQPTQNGVMYAYAAGRIINETLSKACDDLTREGLQKAFRSLTDLDTGGAVAGTLDYSDPSVPPSRQVFISRAAKDAPGGLTAVGAPFESDLARSYPFGK</sequence>
<dbReference type="InterPro" id="IPR028081">
    <property type="entry name" value="Leu-bd"/>
</dbReference>
<gene>
    <name evidence="5" type="ORF">FGF04_09690</name>
</gene>
<evidence type="ECO:0000256" key="3">
    <source>
        <dbReference type="SAM" id="SignalP"/>
    </source>
</evidence>
<evidence type="ECO:0000259" key="4">
    <source>
        <dbReference type="Pfam" id="PF13458"/>
    </source>
</evidence>
<dbReference type="Pfam" id="PF13458">
    <property type="entry name" value="Peripla_BP_6"/>
    <property type="match status" value="1"/>
</dbReference>
<dbReference type="PANTHER" id="PTHR47235:SF1">
    <property type="entry name" value="BLR6548 PROTEIN"/>
    <property type="match status" value="1"/>
</dbReference>
<accession>A0A5B0BFR4</accession>
<dbReference type="PANTHER" id="PTHR47235">
    <property type="entry name" value="BLR6548 PROTEIN"/>
    <property type="match status" value="1"/>
</dbReference>
<evidence type="ECO:0000313" key="6">
    <source>
        <dbReference type="Proteomes" id="UP000324965"/>
    </source>
</evidence>
<dbReference type="OrthoDB" id="26870at2"/>
<keyword evidence="2 3" id="KW-0732">Signal</keyword>
<name>A0A5B0BFR4_9ACTN</name>
<feature type="chain" id="PRO_5023032152" evidence="3">
    <location>
        <begin position="28"/>
        <end position="415"/>
    </location>
</feature>
<dbReference type="InterPro" id="IPR028082">
    <property type="entry name" value="Peripla_BP_I"/>
</dbReference>
<dbReference type="AlphaFoldDB" id="A0A5B0BFR4"/>
<dbReference type="Proteomes" id="UP000324965">
    <property type="component" value="Unassembled WGS sequence"/>
</dbReference>
<evidence type="ECO:0000313" key="5">
    <source>
        <dbReference type="EMBL" id="KAA0940361.1"/>
    </source>
</evidence>
<dbReference type="RefSeq" id="WP_149510861.1">
    <property type="nucleotide sequence ID" value="NZ_VDFC01000028.1"/>
</dbReference>
<keyword evidence="6" id="KW-1185">Reference proteome</keyword>
<dbReference type="PROSITE" id="PS51257">
    <property type="entry name" value="PROKAR_LIPOPROTEIN"/>
    <property type="match status" value="1"/>
</dbReference>
<comment type="similarity">
    <text evidence="1">Belongs to the leucine-binding protein family.</text>
</comment>
<feature type="signal peptide" evidence="3">
    <location>
        <begin position="1"/>
        <end position="27"/>
    </location>
</feature>
<reference evidence="5 6" key="1">
    <citation type="submission" date="2019-05" db="EMBL/GenBank/DDBJ databases">
        <authorList>
            <person name="Hariharan J."/>
            <person name="Choudoir M.J."/>
            <person name="Diebold P."/>
            <person name="Panke-Buisse K."/>
            <person name="Buckley D.H."/>
        </authorList>
    </citation>
    <scope>NUCLEOTIDE SEQUENCE [LARGE SCALE GENOMIC DNA]</scope>
    <source>
        <strain evidence="5 6">SUN51</strain>
    </source>
</reference>
<dbReference type="Gene3D" id="3.40.50.2300">
    <property type="match status" value="2"/>
</dbReference>